<dbReference type="AlphaFoldDB" id="A0A1X6NTI6"/>
<accession>A0A1X6NTI6</accession>
<evidence type="ECO:0000313" key="3">
    <source>
        <dbReference type="Proteomes" id="UP000218209"/>
    </source>
</evidence>
<feature type="compositionally biased region" description="Polar residues" evidence="1">
    <location>
        <begin position="225"/>
        <end position="238"/>
    </location>
</feature>
<evidence type="ECO:0000313" key="2">
    <source>
        <dbReference type="EMBL" id="OSX71820.1"/>
    </source>
</evidence>
<feature type="compositionally biased region" description="Low complexity" evidence="1">
    <location>
        <begin position="214"/>
        <end position="224"/>
    </location>
</feature>
<sequence length="269" mass="28316">MAGWSAGCFRGIASAGTADVCRAAGKRVRFPCLQGAADKCVGHPGSRLSMTARRRPHVNRSPRRPALAARADPTTACHKPTRPWSTRPPPRRCAAAATATSRLSAMARASPPRTSSPAAPSATGRWPWTRRAPAGGSKSARAAACGGATGGRAPPPPPPPRRPRQATCQRRGGGGGSARRGGPWHHRPCAATACAHRRRVRPVCGTMTARHRGSAPSGSAAARSTVPTVNRGGRTSRSTQCLSFTCGRYRRRRGLARRQRRSQPAVGRS</sequence>
<dbReference type="EMBL" id="KV919106">
    <property type="protein sequence ID" value="OSX71820.1"/>
    <property type="molecule type" value="Genomic_DNA"/>
</dbReference>
<dbReference type="Proteomes" id="UP000218209">
    <property type="component" value="Unassembled WGS sequence"/>
</dbReference>
<proteinExistence type="predicted"/>
<feature type="compositionally biased region" description="Low complexity" evidence="1">
    <location>
        <begin position="130"/>
        <end position="146"/>
    </location>
</feature>
<feature type="region of interest" description="Disordered" evidence="1">
    <location>
        <begin position="53"/>
        <end position="187"/>
    </location>
</feature>
<feature type="compositionally biased region" description="Low complexity" evidence="1">
    <location>
        <begin position="64"/>
        <end position="76"/>
    </location>
</feature>
<feature type="region of interest" description="Disordered" evidence="1">
    <location>
        <begin position="208"/>
        <end position="238"/>
    </location>
</feature>
<keyword evidence="3" id="KW-1185">Reference proteome</keyword>
<gene>
    <name evidence="2" type="ORF">BU14_0499s0002</name>
</gene>
<feature type="compositionally biased region" description="Basic residues" evidence="1">
    <location>
        <begin position="53"/>
        <end position="63"/>
    </location>
</feature>
<evidence type="ECO:0000256" key="1">
    <source>
        <dbReference type="SAM" id="MobiDB-lite"/>
    </source>
</evidence>
<feature type="compositionally biased region" description="Low complexity" evidence="1">
    <location>
        <begin position="92"/>
        <end position="123"/>
    </location>
</feature>
<reference evidence="2 3" key="1">
    <citation type="submission" date="2017-03" db="EMBL/GenBank/DDBJ databases">
        <title>WGS assembly of Porphyra umbilicalis.</title>
        <authorList>
            <person name="Brawley S.H."/>
            <person name="Blouin N.A."/>
            <person name="Ficko-Blean E."/>
            <person name="Wheeler G.L."/>
            <person name="Lohr M."/>
            <person name="Goodson H.V."/>
            <person name="Jenkins J.W."/>
            <person name="Blaby-Haas C.E."/>
            <person name="Helliwell K.E."/>
            <person name="Chan C."/>
            <person name="Marriage T."/>
            <person name="Bhattacharya D."/>
            <person name="Klein A.S."/>
            <person name="Badis Y."/>
            <person name="Brodie J."/>
            <person name="Cao Y."/>
            <person name="Collen J."/>
            <person name="Dittami S.M."/>
            <person name="Gachon C.M."/>
            <person name="Green B.R."/>
            <person name="Karpowicz S."/>
            <person name="Kim J.W."/>
            <person name="Kudahl U."/>
            <person name="Lin S."/>
            <person name="Michel G."/>
            <person name="Mittag M."/>
            <person name="Olson B.J."/>
            <person name="Pangilinan J."/>
            <person name="Peng Y."/>
            <person name="Qiu H."/>
            <person name="Shu S."/>
            <person name="Singer J.T."/>
            <person name="Smith A.G."/>
            <person name="Sprecher B.N."/>
            <person name="Wagner V."/>
            <person name="Wang W."/>
            <person name="Wang Z.-Y."/>
            <person name="Yan J."/>
            <person name="Yarish C."/>
            <person name="Zoeuner-Riek S."/>
            <person name="Zhuang Y."/>
            <person name="Zou Y."/>
            <person name="Lindquist E.A."/>
            <person name="Grimwood J."/>
            <person name="Barry K."/>
            <person name="Rokhsar D.S."/>
            <person name="Schmutz J."/>
            <person name="Stiller J.W."/>
            <person name="Grossman A.R."/>
            <person name="Prochnik S.E."/>
        </authorList>
    </citation>
    <scope>NUCLEOTIDE SEQUENCE [LARGE SCALE GENOMIC DNA]</scope>
    <source>
        <strain evidence="2">4086291</strain>
    </source>
</reference>
<protein>
    <submittedName>
        <fullName evidence="2">Uncharacterized protein</fullName>
    </submittedName>
</protein>
<organism evidence="2 3">
    <name type="scientific">Porphyra umbilicalis</name>
    <name type="common">Purple laver</name>
    <name type="synonym">Red alga</name>
    <dbReference type="NCBI Taxonomy" id="2786"/>
    <lineage>
        <taxon>Eukaryota</taxon>
        <taxon>Rhodophyta</taxon>
        <taxon>Bangiophyceae</taxon>
        <taxon>Bangiales</taxon>
        <taxon>Bangiaceae</taxon>
        <taxon>Porphyra</taxon>
    </lineage>
</organism>
<name>A0A1X6NTI6_PORUM</name>